<sequence>MSTDWYQQEDVVLVRQYQKNLSMHLLKKGLMNKLSVYSLYKNSEVKNDTFTDALDFVSTLNETDLEKANQYKAKKYLLLKDRLQNVETSLAKENDFGIVNLKTGEIIASDSLEDEPGITEDYNTSPADLNTTAYEIHSVDDVYESLMHDLELEKRKYESILKSDITKNQRLVYQTKLDKLIEKINELRNF</sequence>
<name>A0A0A3IXU2_9BACI</name>
<keyword evidence="2" id="KW-1185">Reference proteome</keyword>
<organism evidence="1 2">
    <name type="scientific">Lysinibacillus odysseyi 34hs-1 = NBRC 100172</name>
    <dbReference type="NCBI Taxonomy" id="1220589"/>
    <lineage>
        <taxon>Bacteria</taxon>
        <taxon>Bacillati</taxon>
        <taxon>Bacillota</taxon>
        <taxon>Bacilli</taxon>
        <taxon>Bacillales</taxon>
        <taxon>Bacillaceae</taxon>
        <taxon>Lysinibacillus</taxon>
    </lineage>
</organism>
<evidence type="ECO:0000313" key="2">
    <source>
        <dbReference type="Proteomes" id="UP000030437"/>
    </source>
</evidence>
<gene>
    <name evidence="1" type="ORF">CD32_00235</name>
</gene>
<comment type="caution">
    <text evidence="1">The sequence shown here is derived from an EMBL/GenBank/DDBJ whole genome shotgun (WGS) entry which is preliminary data.</text>
</comment>
<reference evidence="1 2" key="1">
    <citation type="submission" date="2014-02" db="EMBL/GenBank/DDBJ databases">
        <title>Draft genome sequence of Lysinibacillus odysseyi NBRC 100172.</title>
        <authorList>
            <person name="Zhang F."/>
            <person name="Wang G."/>
            <person name="Zhang L."/>
        </authorList>
    </citation>
    <scope>NUCLEOTIDE SEQUENCE [LARGE SCALE GENOMIC DNA]</scope>
    <source>
        <strain evidence="1 2">NBRC 100172</strain>
    </source>
</reference>
<evidence type="ECO:0000313" key="1">
    <source>
        <dbReference type="EMBL" id="KGR89599.1"/>
    </source>
</evidence>
<dbReference type="Proteomes" id="UP000030437">
    <property type="component" value="Unassembled WGS sequence"/>
</dbReference>
<dbReference type="EMBL" id="JPVP01000017">
    <property type="protein sequence ID" value="KGR89599.1"/>
    <property type="molecule type" value="Genomic_DNA"/>
</dbReference>
<proteinExistence type="predicted"/>
<accession>A0A0A3IXU2</accession>
<dbReference type="AlphaFoldDB" id="A0A0A3IXU2"/>
<protein>
    <submittedName>
        <fullName evidence="1">Uncharacterized protein</fullName>
    </submittedName>
</protein>